<organism>
    <name type="scientific">Branchiostoma floridae</name>
    <name type="common">Florida lancelet</name>
    <name type="synonym">Amphioxus</name>
    <dbReference type="NCBI Taxonomy" id="7739"/>
    <lineage>
        <taxon>Eukaryota</taxon>
        <taxon>Metazoa</taxon>
        <taxon>Chordata</taxon>
        <taxon>Cephalochordata</taxon>
        <taxon>Leptocardii</taxon>
        <taxon>Amphioxiformes</taxon>
        <taxon>Branchiostomatidae</taxon>
        <taxon>Branchiostoma</taxon>
    </lineage>
</organism>
<evidence type="ECO:0000256" key="2">
    <source>
        <dbReference type="ARBA" id="ARBA00008593"/>
    </source>
</evidence>
<evidence type="ECO:0000256" key="6">
    <source>
        <dbReference type="ARBA" id="ARBA00022842"/>
    </source>
</evidence>
<dbReference type="InterPro" id="IPR043519">
    <property type="entry name" value="NT_sf"/>
</dbReference>
<dbReference type="SUPFAM" id="SSF81631">
    <property type="entry name" value="PAP/OAS1 substrate-binding domain"/>
    <property type="match status" value="1"/>
</dbReference>
<proteinExistence type="inferred from homology"/>
<sequence length="946" mass="103780">MAGLPATPPSSSCFPESQITQSTPVRAGAKVPPGYIIVRKVQILVEDGLGVVDFHTGDRTAVVYITEVDLVEGNTFKKKIVKLRRVEYIRGVILVDKTAMTDQYFPAVQRFVVLELGMKLLPVCSQSEAAQVLVAMVNEDSRHSGNPFLRKKKAPPVETTIYRVLQCFPRLGGVKAKQLLAKFKSLHGICQASEKPEQLGQAHQTWTQIWLTAQGLNQLHLNGNSNSNLDSNSAPVTPPPPPRNDGGQPQHNSAQDFIPLDSNRAPRTPLPNSAKRKRDNRASTYNCEPEGGTPWKTRHYAEGVIGLHEEILDFYKYMSPRMEEFAMRNEVVQRITNIIRSIWPRAKVEIFGSFETGLYLPTSWEALPLFRLEKELRHSNIADPDSIKVLDKATVPIVKLTDRKTDVKVDISFNMPNGVKSAKLIKKFMQDYPTLKYLVLVLKQFLLQRDLNEVFTGGISSYSLILMTVSFLQLHPRYDATSPSANLGVLLIEFFELYGRNFNYLQTGIRIKDGGAYITKEEMQVNMDNGYRPSMLCIEDPLNQGNDIGRSSYGAMQVKAAFDYAYITLSRAVSSNKQYYASNNFSILGRIVKVTEEVVEYRQWIQQNWSQNIQPNPLLTQPTYASVARMPHVHNMQHQIQMQNQANHSNQLQAHAMTSHNAVGSTDSAGSEAMMVSDGEMSSHSASSSQASSPASSISASASSSPSNSDTDSSSESSSSSSLSPHGVTGIPDKAGAPSPKPGATPAPVTNSDAQTIPTATTRSATTVGTTTSKETSFPSSNVELSAAAAVTTSIVPSTTTRSVTPTAVTRTTDPTPAETPASAPTPAPSTVAAPVRQNTVSTSTANNSSNSSRPNTPNRGPRQQRVNSSSHGGEDMRRQHAGPSRMWHHSHNQGRTQYKQSSPHQNNKNFRNASNKKRRRPQQQPQQTRDNPSNSNSNSGHGTSR</sequence>
<evidence type="ECO:0000259" key="17">
    <source>
        <dbReference type="Pfam" id="PF17949"/>
    </source>
</evidence>
<feature type="compositionally biased region" description="Low complexity" evidence="15">
    <location>
        <begin position="756"/>
        <end position="777"/>
    </location>
</feature>
<comment type="similarity">
    <text evidence="2">Belongs to the DNA polymerase type-B-like family.</text>
</comment>
<feature type="domain" description="Fanconi anemia core complex-associated protein 24 pseudonuclease" evidence="17">
    <location>
        <begin position="39"/>
        <end position="137"/>
    </location>
</feature>
<dbReference type="InterPro" id="IPR054708">
    <property type="entry name" value="MTPAP-like_central"/>
</dbReference>
<evidence type="ECO:0000256" key="12">
    <source>
        <dbReference type="ARBA" id="ARBA00080076"/>
    </source>
</evidence>
<protein>
    <recommendedName>
        <fullName evidence="9">Terminal nucleotidyltransferase 4A</fullName>
        <ecNumber evidence="3">2.7.7.19</ecNumber>
    </recommendedName>
    <alternativeName>
        <fullName evidence="12">DNA polymerase sigma</fullName>
    </alternativeName>
    <alternativeName>
        <fullName evidence="11">Non-canonical poly(A) RNA polymerase PAPD7</fullName>
    </alternativeName>
    <alternativeName>
        <fullName evidence="10">PAP-associated domain-containing protein 7</fullName>
    </alternativeName>
    <alternativeName>
        <fullName evidence="14">TRAMP-like complex polyadenylate polymerase</fullName>
    </alternativeName>
    <alternativeName>
        <fullName evidence="13">Terminal guanylyltransferase</fullName>
    </alternativeName>
</protein>
<evidence type="ECO:0000256" key="15">
    <source>
        <dbReference type="SAM" id="MobiDB-lite"/>
    </source>
</evidence>
<dbReference type="Gene3D" id="1.10.150.20">
    <property type="entry name" value="5' to 3' exonuclease, C-terminal subdomain"/>
    <property type="match status" value="1"/>
</dbReference>
<evidence type="ECO:0000256" key="8">
    <source>
        <dbReference type="ARBA" id="ARBA00063831"/>
    </source>
</evidence>
<dbReference type="CDD" id="cd05402">
    <property type="entry name" value="NT_PAP_TUTase"/>
    <property type="match status" value="1"/>
</dbReference>
<dbReference type="SUPFAM" id="SSF81301">
    <property type="entry name" value="Nucleotidyltransferase"/>
    <property type="match status" value="1"/>
</dbReference>
<dbReference type="Gene3D" id="3.40.50.10130">
    <property type="match status" value="1"/>
</dbReference>
<feature type="compositionally biased region" description="Polar residues" evidence="15">
    <location>
        <begin position="894"/>
        <end position="914"/>
    </location>
</feature>
<dbReference type="eggNOG" id="KOG1906">
    <property type="taxonomic scope" value="Eukaryota"/>
</dbReference>
<dbReference type="GO" id="GO:0060212">
    <property type="term" value="P:negative regulation of nuclear-transcribed mRNA poly(A) tail shortening"/>
    <property type="evidence" value="ECO:0007669"/>
    <property type="project" value="UniProtKB-ARBA"/>
</dbReference>
<feature type="region of interest" description="Disordered" evidence="15">
    <location>
        <begin position="676"/>
        <end position="946"/>
    </location>
</feature>
<dbReference type="GO" id="GO:1990817">
    <property type="term" value="F:poly(A) RNA polymerase activity"/>
    <property type="evidence" value="ECO:0007669"/>
    <property type="project" value="UniProtKB-EC"/>
</dbReference>
<gene>
    <name evidence="19" type="ORF">BRAFLDRAFT_118785</name>
</gene>
<dbReference type="STRING" id="7739.C3ZB81"/>
<dbReference type="Pfam" id="PF17949">
    <property type="entry name" value="PND"/>
    <property type="match status" value="1"/>
</dbReference>
<dbReference type="EC" id="2.7.7.19" evidence="3"/>
<comment type="cofactor">
    <cofactor evidence="1">
        <name>Mn(2+)</name>
        <dbReference type="ChEBI" id="CHEBI:29035"/>
    </cofactor>
</comment>
<evidence type="ECO:0000256" key="10">
    <source>
        <dbReference type="ARBA" id="ARBA00076412"/>
    </source>
</evidence>
<keyword evidence="5" id="KW-0479">Metal-binding</keyword>
<comment type="function">
    <text evidence="7">Terminal nucleotidyltransferase that catalyzes preferentially the transfer of ATP and GTP on RNA 3' poly(A) tail creating a heterogeneous 3' poly(A) tail leading to mRNAs stabilization by protecting mRNAs from active deadenylation. Also functions as a catalytic subunit of a TRAMP-like complex which has a poly(A) RNA polymerase activity and is involved in a post-transcriptional quality control mechanism. Polyadenylation with short oligo(A) tails is required for the degradative activity of the exosome on several of its nuclear RNA substrates. Has no terminal uridylyltransferase activity, and does not play a role in replication-dependent histone mRNA degradation via uridylation.</text>
</comment>
<evidence type="ECO:0000256" key="4">
    <source>
        <dbReference type="ARBA" id="ARBA00022679"/>
    </source>
</evidence>
<evidence type="ECO:0000256" key="7">
    <source>
        <dbReference type="ARBA" id="ARBA00054414"/>
    </source>
</evidence>
<dbReference type="PANTHER" id="PTHR23092:SF15">
    <property type="entry name" value="INACTIVE NON-CANONICAL POLY(A) RNA POLYMERASE PROTEIN TRF4-2-RELATED"/>
    <property type="match status" value="1"/>
</dbReference>
<evidence type="ECO:0000256" key="5">
    <source>
        <dbReference type="ARBA" id="ARBA00022723"/>
    </source>
</evidence>
<evidence type="ECO:0000256" key="13">
    <source>
        <dbReference type="ARBA" id="ARBA00082009"/>
    </source>
</evidence>
<keyword evidence="4" id="KW-0808">Transferase</keyword>
<dbReference type="Gene3D" id="1.10.1410.10">
    <property type="match status" value="1"/>
</dbReference>
<dbReference type="Gene3D" id="3.30.460.10">
    <property type="entry name" value="Beta Polymerase, domain 2"/>
    <property type="match status" value="1"/>
</dbReference>
<dbReference type="GO" id="GO:0070568">
    <property type="term" value="F:guanylyltransferase activity"/>
    <property type="evidence" value="ECO:0007669"/>
    <property type="project" value="UniProtKB-ARBA"/>
</dbReference>
<dbReference type="GO" id="GO:0016070">
    <property type="term" value="P:RNA metabolic process"/>
    <property type="evidence" value="ECO:0007669"/>
    <property type="project" value="UniProtKB-ARBA"/>
</dbReference>
<feature type="domain" description="Poly(A) RNA polymerase mitochondrial-like central palm" evidence="18">
    <location>
        <begin position="372"/>
        <end position="429"/>
    </location>
</feature>
<dbReference type="PANTHER" id="PTHR23092">
    <property type="entry name" value="POLY(A) RNA POLYMERASE"/>
    <property type="match status" value="1"/>
</dbReference>
<evidence type="ECO:0000256" key="14">
    <source>
        <dbReference type="ARBA" id="ARBA00083848"/>
    </source>
</evidence>
<dbReference type="InterPro" id="IPR045862">
    <property type="entry name" value="Trf4-like"/>
</dbReference>
<dbReference type="Pfam" id="PF22600">
    <property type="entry name" value="MTPAP-like_central"/>
    <property type="match status" value="2"/>
</dbReference>
<dbReference type="CDD" id="cd20076">
    <property type="entry name" value="XPF_nuclease_FAAP24"/>
    <property type="match status" value="1"/>
</dbReference>
<evidence type="ECO:0000256" key="1">
    <source>
        <dbReference type="ARBA" id="ARBA00001936"/>
    </source>
</evidence>
<comment type="subunit">
    <text evidence="8">Component of a nuclear TRAMP-like complex, an ATP-dependent exosome regulatory complex consisting of a helicase (MTREX), an oligadenylate polymerase (TENT4B or TENT4A), and a substrate specific RNA-binding factor (ZCCHC7 or ZCCHC8). Several TRAMP-like complexes exist with specific compositions and are associated with nuclear, or nucleolar RNA exosomes.</text>
</comment>
<evidence type="ECO:0000259" key="16">
    <source>
        <dbReference type="Pfam" id="PF03828"/>
    </source>
</evidence>
<feature type="compositionally biased region" description="Low complexity" evidence="15">
    <location>
        <begin position="221"/>
        <end position="233"/>
    </location>
</feature>
<dbReference type="GO" id="GO:1905870">
    <property type="term" value="P:positive regulation of 3'-UTR-mediated mRNA stabilization"/>
    <property type="evidence" value="ECO:0007669"/>
    <property type="project" value="UniProtKB-ARBA"/>
</dbReference>
<dbReference type="InterPro" id="IPR040646">
    <property type="entry name" value="PND"/>
</dbReference>
<feature type="region of interest" description="Disordered" evidence="15">
    <location>
        <begin position="221"/>
        <end position="291"/>
    </location>
</feature>
<keyword evidence="6" id="KW-0460">Magnesium</keyword>
<reference evidence="19" key="1">
    <citation type="journal article" date="2008" name="Nature">
        <title>The amphioxus genome and the evolution of the chordate karyotype.</title>
        <authorList>
            <consortium name="US DOE Joint Genome Institute (JGI-PGF)"/>
            <person name="Putnam N.H."/>
            <person name="Butts T."/>
            <person name="Ferrier D.E.K."/>
            <person name="Furlong R.F."/>
            <person name="Hellsten U."/>
            <person name="Kawashima T."/>
            <person name="Robinson-Rechavi M."/>
            <person name="Shoguchi E."/>
            <person name="Terry A."/>
            <person name="Yu J.-K."/>
            <person name="Benito-Gutierrez E.L."/>
            <person name="Dubchak I."/>
            <person name="Garcia-Fernandez J."/>
            <person name="Gibson-Brown J.J."/>
            <person name="Grigoriev I.V."/>
            <person name="Horton A.C."/>
            <person name="de Jong P.J."/>
            <person name="Jurka J."/>
            <person name="Kapitonov V.V."/>
            <person name="Kohara Y."/>
            <person name="Kuroki Y."/>
            <person name="Lindquist E."/>
            <person name="Lucas S."/>
            <person name="Osoegawa K."/>
            <person name="Pennacchio L.A."/>
            <person name="Salamov A.A."/>
            <person name="Satou Y."/>
            <person name="Sauka-Spengler T."/>
            <person name="Schmutz J."/>
            <person name="Shin-I T."/>
            <person name="Toyoda A."/>
            <person name="Bronner-Fraser M."/>
            <person name="Fujiyama A."/>
            <person name="Holland L.Z."/>
            <person name="Holland P.W.H."/>
            <person name="Satoh N."/>
            <person name="Rokhsar D.S."/>
        </authorList>
    </citation>
    <scope>NUCLEOTIDE SEQUENCE [LARGE SCALE GENOMIC DNA]</scope>
    <source>
        <strain evidence="19">S238N-H82</strain>
        <tissue evidence="19">Testes</tissue>
    </source>
</reference>
<feature type="compositionally biased region" description="Low complexity" evidence="15">
    <location>
        <begin position="682"/>
        <end position="724"/>
    </location>
</feature>
<evidence type="ECO:0000313" key="19">
    <source>
        <dbReference type="EMBL" id="EEN50118.1"/>
    </source>
</evidence>
<dbReference type="InParanoid" id="C3ZB81"/>
<dbReference type="InterPro" id="IPR002058">
    <property type="entry name" value="PAP_assoc"/>
</dbReference>
<feature type="domain" description="Poly(A) RNA polymerase mitochondrial-like central palm" evidence="18">
    <location>
        <begin position="307"/>
        <end position="363"/>
    </location>
</feature>
<feature type="compositionally biased region" description="Low complexity" evidence="15">
    <location>
        <begin position="923"/>
        <end position="940"/>
    </location>
</feature>
<dbReference type="FunFam" id="1.10.1410.10:FF:000003">
    <property type="entry name" value="non-canonical poly(A) RNA polymerase PAPD7"/>
    <property type="match status" value="1"/>
</dbReference>
<dbReference type="Pfam" id="PF03828">
    <property type="entry name" value="PAP_assoc"/>
    <property type="match status" value="1"/>
</dbReference>
<evidence type="ECO:0000256" key="11">
    <source>
        <dbReference type="ARBA" id="ARBA00076531"/>
    </source>
</evidence>
<dbReference type="EMBL" id="GG666603">
    <property type="protein sequence ID" value="EEN50118.1"/>
    <property type="molecule type" value="Genomic_DNA"/>
</dbReference>
<accession>C3ZB81</accession>
<dbReference type="FunFam" id="3.30.460.10:FF:000006">
    <property type="entry name" value="non-canonical poly(A) RNA polymerase PAPD5"/>
    <property type="match status" value="1"/>
</dbReference>
<dbReference type="AlphaFoldDB" id="C3ZB81"/>
<dbReference type="GO" id="GO:0046872">
    <property type="term" value="F:metal ion binding"/>
    <property type="evidence" value="ECO:0007669"/>
    <property type="project" value="UniProtKB-KW"/>
</dbReference>
<evidence type="ECO:0000259" key="18">
    <source>
        <dbReference type="Pfam" id="PF22600"/>
    </source>
</evidence>
<dbReference type="eggNOG" id="KOG2841">
    <property type="taxonomic scope" value="Eukaryota"/>
</dbReference>
<name>C3ZB81_BRAFL</name>
<evidence type="ECO:0000256" key="9">
    <source>
        <dbReference type="ARBA" id="ARBA00067213"/>
    </source>
</evidence>
<feature type="compositionally biased region" description="Low complexity" evidence="15">
    <location>
        <begin position="786"/>
        <end position="862"/>
    </location>
</feature>
<feature type="domain" description="PAP-associated" evidence="16">
    <location>
        <begin position="486"/>
        <end position="546"/>
    </location>
</feature>
<evidence type="ECO:0000256" key="3">
    <source>
        <dbReference type="ARBA" id="ARBA00012388"/>
    </source>
</evidence>